<gene>
    <name evidence="1" type="ORF">COX26_00495</name>
</gene>
<evidence type="ECO:0000313" key="1">
    <source>
        <dbReference type="EMBL" id="PIP30082.1"/>
    </source>
</evidence>
<reference evidence="1 2" key="1">
    <citation type="submission" date="2017-09" db="EMBL/GenBank/DDBJ databases">
        <title>Depth-based differentiation of microbial function through sediment-hosted aquifers and enrichment of novel symbionts in the deep terrestrial subsurface.</title>
        <authorList>
            <person name="Probst A.J."/>
            <person name="Ladd B."/>
            <person name="Jarett J.K."/>
            <person name="Geller-Mcgrath D.E."/>
            <person name="Sieber C.M."/>
            <person name="Emerson J.B."/>
            <person name="Anantharaman K."/>
            <person name="Thomas B.C."/>
            <person name="Malmstrom R."/>
            <person name="Stieglmeier M."/>
            <person name="Klingl A."/>
            <person name="Woyke T."/>
            <person name="Ryan C.M."/>
            <person name="Banfield J.F."/>
        </authorList>
    </citation>
    <scope>NUCLEOTIDE SEQUENCE [LARGE SCALE GENOMIC DNA]</scope>
    <source>
        <strain evidence="1">CG23_combo_of_CG06-09_8_20_14_all_54_14</strain>
    </source>
</reference>
<evidence type="ECO:0008006" key="3">
    <source>
        <dbReference type="Google" id="ProtNLM"/>
    </source>
</evidence>
<protein>
    <recommendedName>
        <fullName evidence="3">Septum formation initiator</fullName>
    </recommendedName>
</protein>
<accession>A0A2G9ZA80</accession>
<name>A0A2G9ZA80_9BACT</name>
<sequence>MRLWMWGIVLLVIALLGWGVYTLASEQNTLESDWEGLQATVAALQSENAALREKIEYIKQPENILKELKSQFNYTEVGEKLLIIIPPAASSTATSTVH</sequence>
<dbReference type="EMBL" id="PCRZ01000011">
    <property type="protein sequence ID" value="PIP30082.1"/>
    <property type="molecule type" value="Genomic_DNA"/>
</dbReference>
<dbReference type="AlphaFoldDB" id="A0A2G9ZA80"/>
<dbReference type="Proteomes" id="UP000228812">
    <property type="component" value="Unassembled WGS sequence"/>
</dbReference>
<evidence type="ECO:0000313" key="2">
    <source>
        <dbReference type="Proteomes" id="UP000228812"/>
    </source>
</evidence>
<dbReference type="Pfam" id="PF04977">
    <property type="entry name" value="DivIC"/>
    <property type="match status" value="1"/>
</dbReference>
<comment type="caution">
    <text evidence="1">The sequence shown here is derived from an EMBL/GenBank/DDBJ whole genome shotgun (WGS) entry which is preliminary data.</text>
</comment>
<proteinExistence type="predicted"/>
<dbReference type="InterPro" id="IPR007060">
    <property type="entry name" value="FtsL/DivIC"/>
</dbReference>
<organism evidence="1 2">
    <name type="scientific">Candidatus Jorgensenbacteria bacterium CG23_combo_of_CG06-09_8_20_14_all_54_14</name>
    <dbReference type="NCBI Taxonomy" id="1974595"/>
    <lineage>
        <taxon>Bacteria</taxon>
        <taxon>Candidatus Joergenseniibacteriota</taxon>
    </lineage>
</organism>